<accession>A0ABN9SCC3</accession>
<sequence>MDQSEARTMAALGDRKRRAVVNEMALGYGLGDTLIERKGKVRLDLEEAREIAAQAVRLKLAPRTPPRRTRVSEAVWMDSEIAKEARKAAKQSFVGQVSSRRRAVGAGDSEQVAGAEPQIKANPSEAGRRRRRARQRRRAQPGGIERGPAVHPAGDYLLREARARKNCWSAE</sequence>
<reference evidence="2" key="1">
    <citation type="submission" date="2023-10" db="EMBL/GenBank/DDBJ databases">
        <authorList>
            <person name="Chen Y."/>
            <person name="Shah S."/>
            <person name="Dougan E. K."/>
            <person name="Thang M."/>
            <person name="Chan C."/>
        </authorList>
    </citation>
    <scope>NUCLEOTIDE SEQUENCE [LARGE SCALE GENOMIC DNA]</scope>
</reference>
<evidence type="ECO:0000256" key="1">
    <source>
        <dbReference type="SAM" id="MobiDB-lite"/>
    </source>
</evidence>
<keyword evidence="3" id="KW-1185">Reference proteome</keyword>
<proteinExistence type="predicted"/>
<dbReference type="EMBL" id="CAUYUJ010010498">
    <property type="protein sequence ID" value="CAK0829532.1"/>
    <property type="molecule type" value="Genomic_DNA"/>
</dbReference>
<feature type="compositionally biased region" description="Basic residues" evidence="1">
    <location>
        <begin position="128"/>
        <end position="139"/>
    </location>
</feature>
<protein>
    <submittedName>
        <fullName evidence="2">Uncharacterized protein</fullName>
    </submittedName>
</protein>
<name>A0ABN9SCC3_9DINO</name>
<organism evidence="2 3">
    <name type="scientific">Prorocentrum cordatum</name>
    <dbReference type="NCBI Taxonomy" id="2364126"/>
    <lineage>
        <taxon>Eukaryota</taxon>
        <taxon>Sar</taxon>
        <taxon>Alveolata</taxon>
        <taxon>Dinophyceae</taxon>
        <taxon>Prorocentrales</taxon>
        <taxon>Prorocentraceae</taxon>
        <taxon>Prorocentrum</taxon>
    </lineage>
</organism>
<feature type="region of interest" description="Disordered" evidence="1">
    <location>
        <begin position="88"/>
        <end position="156"/>
    </location>
</feature>
<comment type="caution">
    <text evidence="2">The sequence shown here is derived from an EMBL/GenBank/DDBJ whole genome shotgun (WGS) entry which is preliminary data.</text>
</comment>
<gene>
    <name evidence="2" type="ORF">PCOR1329_LOCUS28441</name>
</gene>
<evidence type="ECO:0000313" key="3">
    <source>
        <dbReference type="Proteomes" id="UP001189429"/>
    </source>
</evidence>
<evidence type="ECO:0000313" key="2">
    <source>
        <dbReference type="EMBL" id="CAK0829532.1"/>
    </source>
</evidence>
<dbReference type="Proteomes" id="UP001189429">
    <property type="component" value="Unassembled WGS sequence"/>
</dbReference>